<evidence type="ECO:0000313" key="1">
    <source>
        <dbReference type="EMBL" id="MFC5068877.1"/>
    </source>
</evidence>
<reference evidence="2" key="1">
    <citation type="journal article" date="2019" name="Int. J. Syst. Evol. Microbiol.">
        <title>The Global Catalogue of Microorganisms (GCM) 10K type strain sequencing project: providing services to taxonomists for standard genome sequencing and annotation.</title>
        <authorList>
            <consortium name="The Broad Institute Genomics Platform"/>
            <consortium name="The Broad Institute Genome Sequencing Center for Infectious Disease"/>
            <person name="Wu L."/>
            <person name="Ma J."/>
        </authorList>
    </citation>
    <scope>NUCLEOTIDE SEQUENCE [LARGE SCALE GENOMIC DNA]</scope>
    <source>
        <strain evidence="2">CGMCC 1.16444</strain>
    </source>
</reference>
<protein>
    <recommendedName>
        <fullName evidence="3">Lipoprotein</fullName>
    </recommendedName>
</protein>
<keyword evidence="2" id="KW-1185">Reference proteome</keyword>
<evidence type="ECO:0008006" key="3">
    <source>
        <dbReference type="Google" id="ProtNLM"/>
    </source>
</evidence>
<dbReference type="EMBL" id="JBHSJF010000006">
    <property type="protein sequence ID" value="MFC5068877.1"/>
    <property type="molecule type" value="Genomic_DNA"/>
</dbReference>
<gene>
    <name evidence="1" type="ORF">ACFPFW_12750</name>
</gene>
<comment type="caution">
    <text evidence="1">The sequence shown here is derived from an EMBL/GenBank/DDBJ whole genome shotgun (WGS) entry which is preliminary data.</text>
</comment>
<evidence type="ECO:0000313" key="2">
    <source>
        <dbReference type="Proteomes" id="UP001595796"/>
    </source>
</evidence>
<proteinExistence type="predicted"/>
<sequence>MKTGNTVIAAGVALALGGCVTTETVSYKASATQQNVIRDGVGALISSQPSSVVMLRPAGRGVPAGQRPVYVLAVQNRTPKPVDLRVADIKVIQTKQGQYARALNVKTYEQLVDEEKTRQVFAAIGVGLGAAGNSIQAANAGHGTATTHTPHGTYHTTYYSPAANQIAVANANAQNNRNIAAFANQAEANMAALEGNVLKDNTVMPGEWIGGTVTFEPPRKEYADGKAKSYSIGVKIGEDTHVIEITQAPGA</sequence>
<name>A0ABV9Z5B9_9HYPH</name>
<dbReference type="RefSeq" id="WP_162799596.1">
    <property type="nucleotide sequence ID" value="NZ_JBHSJF010000006.1"/>
</dbReference>
<accession>A0ABV9Z5B9</accession>
<dbReference type="PROSITE" id="PS51257">
    <property type="entry name" value="PROKAR_LIPOPROTEIN"/>
    <property type="match status" value="1"/>
</dbReference>
<dbReference type="Proteomes" id="UP001595796">
    <property type="component" value="Unassembled WGS sequence"/>
</dbReference>
<organism evidence="1 2">
    <name type="scientific">Flaviflagellibacter deserti</name>
    <dbReference type="NCBI Taxonomy" id="2267266"/>
    <lineage>
        <taxon>Bacteria</taxon>
        <taxon>Pseudomonadati</taxon>
        <taxon>Pseudomonadota</taxon>
        <taxon>Alphaproteobacteria</taxon>
        <taxon>Hyphomicrobiales</taxon>
        <taxon>Flaviflagellibacter</taxon>
    </lineage>
</organism>